<dbReference type="SUPFAM" id="SSF46689">
    <property type="entry name" value="Homeodomain-like"/>
    <property type="match status" value="2"/>
</dbReference>
<dbReference type="PANTHER" id="PTHR43130:SF11">
    <property type="entry name" value="TRANSCRIPTIONAL REGULATORY PROTEIN"/>
    <property type="match status" value="1"/>
</dbReference>
<protein>
    <submittedName>
        <fullName evidence="5">Transcriptional regulator GlxA family, contains an amidase domain and an AraC-type DNA-binding HTH domain</fullName>
    </submittedName>
</protein>
<organism evidence="5 6">
    <name type="scientific">Salinihabitans flavidus</name>
    <dbReference type="NCBI Taxonomy" id="569882"/>
    <lineage>
        <taxon>Bacteria</taxon>
        <taxon>Pseudomonadati</taxon>
        <taxon>Pseudomonadota</taxon>
        <taxon>Alphaproteobacteria</taxon>
        <taxon>Rhodobacterales</taxon>
        <taxon>Roseobacteraceae</taxon>
        <taxon>Salinihabitans</taxon>
    </lineage>
</organism>
<dbReference type="Pfam" id="PF01965">
    <property type="entry name" value="DJ-1_PfpI"/>
    <property type="match status" value="1"/>
</dbReference>
<sequence length="336" mass="36474">MTENLPLHVSLVAVPGTLAMPIAGLYEVLTAFPIVAQFHEGVPASPPFAVDIVGTARSTVAAGSGLPITIQRAVDEVEQTGIVIVPMMAVDEGWTTGCHPDLVAWMQRMHAQGAMLCSACTGLGLLAETGLLDGRQATTHWAFGPGFRQAFPNVELRVDEVLVTAGAREEFAMSGGAASWQDLVLYLIGRFVSPVAAQAVAKFELLERHAEGQAPYLPFLPQTQHGDGMVRGMQDWLETNFSVASPVAEMTGRSGLSPRAFERRFKRATGLSPIGYVQQVRIDAAKRRLEQTDLPIDQISWDVGYEDAAAFRRLFKRIARVSPGSYRRKFATDRPA</sequence>
<keyword evidence="6" id="KW-1185">Reference proteome</keyword>
<dbReference type="GO" id="GO:0003700">
    <property type="term" value="F:DNA-binding transcription factor activity"/>
    <property type="evidence" value="ECO:0007669"/>
    <property type="project" value="InterPro"/>
</dbReference>
<evidence type="ECO:0000313" key="6">
    <source>
        <dbReference type="Proteomes" id="UP000198893"/>
    </source>
</evidence>
<keyword evidence="1" id="KW-0805">Transcription regulation</keyword>
<dbReference type="EMBL" id="FODS01000013">
    <property type="protein sequence ID" value="SEO83506.1"/>
    <property type="molecule type" value="Genomic_DNA"/>
</dbReference>
<dbReference type="PROSITE" id="PS01124">
    <property type="entry name" value="HTH_ARAC_FAMILY_2"/>
    <property type="match status" value="1"/>
</dbReference>
<dbReference type="Gene3D" id="1.10.10.60">
    <property type="entry name" value="Homeodomain-like"/>
    <property type="match status" value="2"/>
</dbReference>
<dbReference type="InterPro" id="IPR052158">
    <property type="entry name" value="INH-QAR"/>
</dbReference>
<dbReference type="SMART" id="SM00342">
    <property type="entry name" value="HTH_ARAC"/>
    <property type="match status" value="1"/>
</dbReference>
<dbReference type="AlphaFoldDB" id="A0A1H8SYE6"/>
<dbReference type="Pfam" id="PF12833">
    <property type="entry name" value="HTH_18"/>
    <property type="match status" value="1"/>
</dbReference>
<dbReference type="SUPFAM" id="SSF52317">
    <property type="entry name" value="Class I glutamine amidotransferase-like"/>
    <property type="match status" value="1"/>
</dbReference>
<accession>A0A1H8SYE6</accession>
<dbReference type="Gene3D" id="3.40.50.880">
    <property type="match status" value="1"/>
</dbReference>
<feature type="domain" description="HTH araC/xylS-type" evidence="4">
    <location>
        <begin position="231"/>
        <end position="329"/>
    </location>
</feature>
<evidence type="ECO:0000256" key="2">
    <source>
        <dbReference type="ARBA" id="ARBA00023125"/>
    </source>
</evidence>
<keyword evidence="2 5" id="KW-0238">DNA-binding</keyword>
<dbReference type="OrthoDB" id="186587at2"/>
<evidence type="ECO:0000256" key="3">
    <source>
        <dbReference type="ARBA" id="ARBA00023163"/>
    </source>
</evidence>
<keyword evidence="3" id="KW-0804">Transcription</keyword>
<dbReference type="STRING" id="569882.SAMN04490248_11397"/>
<dbReference type="InterPro" id="IPR018060">
    <property type="entry name" value="HTH_AraC"/>
</dbReference>
<dbReference type="PROSITE" id="PS00041">
    <property type="entry name" value="HTH_ARAC_FAMILY_1"/>
    <property type="match status" value="1"/>
</dbReference>
<dbReference type="RefSeq" id="WP_093118688.1">
    <property type="nucleotide sequence ID" value="NZ_FODS01000013.1"/>
</dbReference>
<reference evidence="5 6" key="1">
    <citation type="submission" date="2016-10" db="EMBL/GenBank/DDBJ databases">
        <authorList>
            <person name="de Groot N.N."/>
        </authorList>
    </citation>
    <scope>NUCLEOTIDE SEQUENCE [LARGE SCALE GENOMIC DNA]</scope>
    <source>
        <strain evidence="5 6">DSM 27842</strain>
    </source>
</reference>
<dbReference type="InterPro" id="IPR009057">
    <property type="entry name" value="Homeodomain-like_sf"/>
</dbReference>
<proteinExistence type="predicted"/>
<dbReference type="Proteomes" id="UP000198893">
    <property type="component" value="Unassembled WGS sequence"/>
</dbReference>
<dbReference type="GO" id="GO:0043565">
    <property type="term" value="F:sequence-specific DNA binding"/>
    <property type="evidence" value="ECO:0007669"/>
    <property type="project" value="InterPro"/>
</dbReference>
<dbReference type="InterPro" id="IPR018062">
    <property type="entry name" value="HTH_AraC-typ_CS"/>
</dbReference>
<dbReference type="InterPro" id="IPR029062">
    <property type="entry name" value="Class_I_gatase-like"/>
</dbReference>
<evidence type="ECO:0000313" key="5">
    <source>
        <dbReference type="EMBL" id="SEO83506.1"/>
    </source>
</evidence>
<evidence type="ECO:0000256" key="1">
    <source>
        <dbReference type="ARBA" id="ARBA00023015"/>
    </source>
</evidence>
<dbReference type="PANTHER" id="PTHR43130">
    <property type="entry name" value="ARAC-FAMILY TRANSCRIPTIONAL REGULATOR"/>
    <property type="match status" value="1"/>
</dbReference>
<name>A0A1H8SYE6_9RHOB</name>
<dbReference type="InterPro" id="IPR002818">
    <property type="entry name" value="DJ-1/PfpI"/>
</dbReference>
<gene>
    <name evidence="5" type="ORF">SAMN04490248_11397</name>
</gene>
<evidence type="ECO:0000259" key="4">
    <source>
        <dbReference type="PROSITE" id="PS01124"/>
    </source>
</evidence>